<protein>
    <recommendedName>
        <fullName evidence="4">Lipoprotein</fullName>
    </recommendedName>
</protein>
<sequence length="140" mass="15888">MFKKINASIFLLFIALFLLSSCDKDNFNKKLGQYAIGLKYKGDATLNLQFFIDGKESGTIQVVNTGRPSPVNDCKDLKKPENLINVFVVKEVTVGKHQLEIKTDSGILLETLEFNMFDKECVFQEIDIPLHKMKKPALLF</sequence>
<proteinExistence type="predicted"/>
<dbReference type="OrthoDB" id="771659at2"/>
<comment type="caution">
    <text evidence="2">The sequence shown here is derived from an EMBL/GenBank/DDBJ whole genome shotgun (WGS) entry which is preliminary data.</text>
</comment>
<evidence type="ECO:0008006" key="4">
    <source>
        <dbReference type="Google" id="ProtNLM"/>
    </source>
</evidence>
<evidence type="ECO:0000256" key="1">
    <source>
        <dbReference type="SAM" id="SignalP"/>
    </source>
</evidence>
<feature type="chain" id="PRO_5019120019" description="Lipoprotein" evidence="1">
    <location>
        <begin position="21"/>
        <end position="140"/>
    </location>
</feature>
<dbReference type="PROSITE" id="PS51257">
    <property type="entry name" value="PROKAR_LIPOPROTEIN"/>
    <property type="match status" value="1"/>
</dbReference>
<dbReference type="Proteomes" id="UP000284120">
    <property type="component" value="Unassembled WGS sequence"/>
</dbReference>
<keyword evidence="3" id="KW-1185">Reference proteome</keyword>
<evidence type="ECO:0000313" key="3">
    <source>
        <dbReference type="Proteomes" id="UP000284120"/>
    </source>
</evidence>
<reference evidence="2 3" key="1">
    <citation type="submission" date="2018-06" db="EMBL/GenBank/DDBJ databases">
        <title>Pedobacter endophyticus sp. nov., an endophytic bacterium isolated from a leaf of Triticum aestivum.</title>
        <authorList>
            <person name="Zhang L."/>
        </authorList>
    </citation>
    <scope>NUCLEOTIDE SEQUENCE [LARGE SCALE GENOMIC DNA]</scope>
    <source>
        <strain evidence="2 3">CM134L-2</strain>
    </source>
</reference>
<dbReference type="RefSeq" id="WP_113646039.1">
    <property type="nucleotide sequence ID" value="NZ_QMHN01000001.1"/>
</dbReference>
<keyword evidence="1" id="KW-0732">Signal</keyword>
<feature type="signal peptide" evidence="1">
    <location>
        <begin position="1"/>
        <end position="20"/>
    </location>
</feature>
<dbReference type="AlphaFoldDB" id="A0A443Z1Z9"/>
<dbReference type="EMBL" id="SAYW01000001">
    <property type="protein sequence ID" value="RWU10551.1"/>
    <property type="molecule type" value="Genomic_DNA"/>
</dbReference>
<name>A0A443Z1Z9_9SPHI</name>
<evidence type="ECO:0000313" key="2">
    <source>
        <dbReference type="EMBL" id="RWU10551.1"/>
    </source>
</evidence>
<accession>A0A443Z1Z9</accession>
<gene>
    <name evidence="2" type="ORF">DPV69_04220</name>
</gene>
<organism evidence="2 3">
    <name type="scientific">Pedobacter chitinilyticus</name>
    <dbReference type="NCBI Taxonomy" id="2233776"/>
    <lineage>
        <taxon>Bacteria</taxon>
        <taxon>Pseudomonadati</taxon>
        <taxon>Bacteroidota</taxon>
        <taxon>Sphingobacteriia</taxon>
        <taxon>Sphingobacteriales</taxon>
        <taxon>Sphingobacteriaceae</taxon>
        <taxon>Pedobacter</taxon>
    </lineage>
</organism>